<dbReference type="SUPFAM" id="SSF52540">
    <property type="entry name" value="P-loop containing nucleoside triphosphate hydrolases"/>
    <property type="match status" value="2"/>
</dbReference>
<dbReference type="GO" id="GO:0016787">
    <property type="term" value="F:hydrolase activity"/>
    <property type="evidence" value="ECO:0007669"/>
    <property type="project" value="UniProtKB-KW"/>
</dbReference>
<dbReference type="InterPro" id="IPR014001">
    <property type="entry name" value="Helicase_ATP-bd"/>
</dbReference>
<feature type="domain" description="Helicase C-terminal" evidence="14">
    <location>
        <begin position="428"/>
        <end position="590"/>
    </location>
</feature>
<proteinExistence type="inferred from homology"/>
<dbReference type="PROSITE" id="PS51194">
    <property type="entry name" value="HELICASE_CTER"/>
    <property type="match status" value="1"/>
</dbReference>
<dbReference type="InterPro" id="IPR001943">
    <property type="entry name" value="UVR_dom"/>
</dbReference>
<dbReference type="SMART" id="SM00487">
    <property type="entry name" value="DEXDc"/>
    <property type="match status" value="1"/>
</dbReference>
<comment type="subcellular location">
    <subcellularLocation>
        <location evidence="1">Cytoplasm</location>
    </subcellularLocation>
</comment>
<gene>
    <name evidence="15" type="primary">uvrB</name>
    <name evidence="15" type="ORF">NX772_03545</name>
</gene>
<keyword evidence="16" id="KW-1185">Reference proteome</keyword>
<dbReference type="Gene3D" id="3.40.50.300">
    <property type="entry name" value="P-loop containing nucleotide triphosphate hydrolases"/>
    <property type="match status" value="3"/>
</dbReference>
<evidence type="ECO:0000259" key="14">
    <source>
        <dbReference type="PROSITE" id="PS51194"/>
    </source>
</evidence>
<dbReference type="EMBL" id="CP103423">
    <property type="protein sequence ID" value="UWD34134.1"/>
    <property type="molecule type" value="Genomic_DNA"/>
</dbReference>
<keyword evidence="3" id="KW-0963">Cytoplasm</keyword>
<protein>
    <recommendedName>
        <fullName evidence="11">UvrABC system protein B</fullName>
    </recommendedName>
</protein>
<evidence type="ECO:0000256" key="6">
    <source>
        <dbReference type="ARBA" id="ARBA00022769"/>
    </source>
</evidence>
<feature type="domain" description="Helicase ATP-binding" evidence="13">
    <location>
        <begin position="23"/>
        <end position="179"/>
    </location>
</feature>
<evidence type="ECO:0000256" key="5">
    <source>
        <dbReference type="ARBA" id="ARBA00022763"/>
    </source>
</evidence>
<dbReference type="NCBIfam" id="NF003673">
    <property type="entry name" value="PRK05298.1"/>
    <property type="match status" value="1"/>
</dbReference>
<dbReference type="SMART" id="SM00490">
    <property type="entry name" value="HELICc"/>
    <property type="match status" value="1"/>
</dbReference>
<evidence type="ECO:0000256" key="11">
    <source>
        <dbReference type="ARBA" id="ARBA00029504"/>
    </source>
</evidence>
<feature type="domain" description="UVR" evidence="12">
    <location>
        <begin position="616"/>
        <end position="651"/>
    </location>
</feature>
<dbReference type="InterPro" id="IPR004807">
    <property type="entry name" value="UvrB"/>
</dbReference>
<keyword evidence="5" id="KW-0227">DNA damage</keyword>
<keyword evidence="15" id="KW-0378">Hydrolase</keyword>
<dbReference type="PANTHER" id="PTHR24029">
    <property type="entry name" value="UVRABC SYSTEM PROTEIN B"/>
    <property type="match status" value="1"/>
</dbReference>
<dbReference type="Pfam" id="PF00271">
    <property type="entry name" value="Helicase_C"/>
    <property type="match status" value="1"/>
</dbReference>
<evidence type="ECO:0000259" key="12">
    <source>
        <dbReference type="PROSITE" id="PS50151"/>
    </source>
</evidence>
<dbReference type="InterPro" id="IPR024759">
    <property type="entry name" value="UvrB_YAD/RRR_dom"/>
</dbReference>
<dbReference type="NCBIfam" id="TIGR00631">
    <property type="entry name" value="uvrb"/>
    <property type="match status" value="1"/>
</dbReference>
<dbReference type="PROSITE" id="PS51192">
    <property type="entry name" value="HELICASE_ATP_BIND_1"/>
    <property type="match status" value="1"/>
</dbReference>
<dbReference type="PANTHER" id="PTHR24029:SF0">
    <property type="entry name" value="UVRABC SYSTEM PROTEIN B"/>
    <property type="match status" value="1"/>
</dbReference>
<evidence type="ECO:0000256" key="2">
    <source>
        <dbReference type="ARBA" id="ARBA00008533"/>
    </source>
</evidence>
<dbReference type="InterPro" id="IPR006935">
    <property type="entry name" value="Helicase/UvrB_N"/>
</dbReference>
<accession>A0ABY5TYM4</accession>
<dbReference type="RefSeq" id="WP_027123417.1">
    <property type="nucleotide sequence ID" value="NZ_CP103423.1"/>
</dbReference>
<comment type="subunit">
    <text evidence="10">Forms a heterotetramer with UvrA during the search for lesions. Interacts with UvrC in an incision complex.</text>
</comment>
<dbReference type="PROSITE" id="PS50151">
    <property type="entry name" value="UVR"/>
    <property type="match status" value="1"/>
</dbReference>
<dbReference type="InterPro" id="IPR041471">
    <property type="entry name" value="UvrB_inter"/>
</dbReference>
<dbReference type="Pfam" id="PF12344">
    <property type="entry name" value="UvrB"/>
    <property type="match status" value="1"/>
</dbReference>
<evidence type="ECO:0000259" key="13">
    <source>
        <dbReference type="PROSITE" id="PS51192"/>
    </source>
</evidence>
<evidence type="ECO:0000256" key="3">
    <source>
        <dbReference type="ARBA" id="ARBA00022490"/>
    </source>
</evidence>
<evidence type="ECO:0000313" key="16">
    <source>
        <dbReference type="Proteomes" id="UP001058364"/>
    </source>
</evidence>
<name>A0ABY5TYM4_9BACT</name>
<sequence>MYKLVSKHKPEGDQPQAIKSLVEGINANLQHQVLLGVTGSGKTFTMANVINETKRPALILSHNKTLASQLFAEMKLLFPENKVEYFVSHFDYYRPESYLPTKDQYIEKSSKTNWDLESMRMSATNALISRRDTIVVSSVAAIYGALDPKEYKTTIFYIETGMKIKRNDFFRELVKLGYEKTDIDLEIGKFRSKGDVVEFYPVWTEEITIRVEFFDDEIEKISYLERLNKNLIKKVNNFILYPANSYIVTKNTIEKAVSTIEVELKDRLKFFEENNKLVEKQRLEERVKNDIDSLKEFGFCSGIENYSRHMDQRKEGEKPFTLLDYLPKDTLIFIDESHITVPQLKAMYKGDFQRKSNLVDYGFRLPSALDNRPLKFEEFQEIENQIIYISATPAEYETDLTNGEVIKQIIRPTGLLDPIVEIKPTINQIEEIYKQINIQIKNKERTIIITGKKKTAEMLSTNLREKGFKSAYIHSEHNTFERNEILRKLRKGIFDVIVGVNLLREGIDLPEVSLIMILEADANSFARTKSALIQMIGRVARNDHGRAILFADTITNNIKETLKENEVNRQIQMEYNLKNNIVPKTVIKPITDPIQSLEVKESLEKINQKKTKKEIDKIIKGLIKEKERLIANDDLENAIRIRDLIFELENEK</sequence>
<reference evidence="15" key="1">
    <citation type="submission" date="2022-08" db="EMBL/GenBank/DDBJ databases">
        <title>Complete genome sequence of Mycoplasma molare type strain H 542.</title>
        <authorList>
            <person name="Spergser J."/>
        </authorList>
    </citation>
    <scope>NUCLEOTIDE SEQUENCE</scope>
    <source>
        <strain evidence="15">H 542</strain>
    </source>
</reference>
<dbReference type="Pfam" id="PF17757">
    <property type="entry name" value="UvrB_inter"/>
    <property type="match status" value="1"/>
</dbReference>
<evidence type="ECO:0000256" key="9">
    <source>
        <dbReference type="ARBA" id="ARBA00023204"/>
    </source>
</evidence>
<evidence type="ECO:0000256" key="1">
    <source>
        <dbReference type="ARBA" id="ARBA00004496"/>
    </source>
</evidence>
<dbReference type="InterPro" id="IPR027417">
    <property type="entry name" value="P-loop_NTPase"/>
</dbReference>
<evidence type="ECO:0000313" key="15">
    <source>
        <dbReference type="EMBL" id="UWD34134.1"/>
    </source>
</evidence>
<evidence type="ECO:0000256" key="4">
    <source>
        <dbReference type="ARBA" id="ARBA00022741"/>
    </source>
</evidence>
<keyword evidence="7" id="KW-0067">ATP-binding</keyword>
<organism evidence="15 16">
    <name type="scientific">Mesomycoplasma molare</name>
    <dbReference type="NCBI Taxonomy" id="171288"/>
    <lineage>
        <taxon>Bacteria</taxon>
        <taxon>Bacillati</taxon>
        <taxon>Mycoplasmatota</taxon>
        <taxon>Mycoplasmoidales</taxon>
        <taxon>Metamycoplasmataceae</taxon>
        <taxon>Mesomycoplasma</taxon>
    </lineage>
</organism>
<dbReference type="InterPro" id="IPR001650">
    <property type="entry name" value="Helicase_C-like"/>
</dbReference>
<keyword evidence="6" id="KW-0228">DNA excision</keyword>
<keyword evidence="9" id="KW-0234">DNA repair</keyword>
<keyword evidence="4" id="KW-0547">Nucleotide-binding</keyword>
<keyword evidence="8" id="KW-0267">Excision nuclease</keyword>
<evidence type="ECO:0000256" key="8">
    <source>
        <dbReference type="ARBA" id="ARBA00022881"/>
    </source>
</evidence>
<dbReference type="CDD" id="cd17916">
    <property type="entry name" value="DEXHc_UvrB"/>
    <property type="match status" value="1"/>
</dbReference>
<evidence type="ECO:0000256" key="10">
    <source>
        <dbReference type="ARBA" id="ARBA00026033"/>
    </source>
</evidence>
<comment type="similarity">
    <text evidence="2">Belongs to the UvrB family.</text>
</comment>
<evidence type="ECO:0000256" key="7">
    <source>
        <dbReference type="ARBA" id="ARBA00022840"/>
    </source>
</evidence>
<dbReference type="Pfam" id="PF04851">
    <property type="entry name" value="ResIII"/>
    <property type="match status" value="1"/>
</dbReference>
<dbReference type="Proteomes" id="UP001058364">
    <property type="component" value="Chromosome"/>
</dbReference>